<dbReference type="EnsemblMetazoa" id="GPAI001784-RA">
    <property type="protein sequence ID" value="GPAI001784-PA"/>
    <property type="gene ID" value="GPAI001784"/>
</dbReference>
<dbReference type="VEuPathDB" id="VectorBase:GPAI001784"/>
<name>A0A1A9Z2K0_GLOPL</name>
<reference evidence="3" key="1">
    <citation type="submission" date="2014-03" db="EMBL/GenBank/DDBJ databases">
        <authorList>
            <person name="Aksoy S."/>
            <person name="Warren W."/>
            <person name="Wilson R.K."/>
        </authorList>
    </citation>
    <scope>NUCLEOTIDE SEQUENCE [LARGE SCALE GENOMIC DNA]</scope>
    <source>
        <strain evidence="3">IAEA</strain>
    </source>
</reference>
<organism evidence="2 3">
    <name type="scientific">Glossina pallidipes</name>
    <name type="common">Tsetse fly</name>
    <dbReference type="NCBI Taxonomy" id="7398"/>
    <lineage>
        <taxon>Eukaryota</taxon>
        <taxon>Metazoa</taxon>
        <taxon>Ecdysozoa</taxon>
        <taxon>Arthropoda</taxon>
        <taxon>Hexapoda</taxon>
        <taxon>Insecta</taxon>
        <taxon>Pterygota</taxon>
        <taxon>Neoptera</taxon>
        <taxon>Endopterygota</taxon>
        <taxon>Diptera</taxon>
        <taxon>Brachycera</taxon>
        <taxon>Muscomorpha</taxon>
        <taxon>Hippoboscoidea</taxon>
        <taxon>Glossinidae</taxon>
        <taxon>Glossina</taxon>
    </lineage>
</organism>
<protein>
    <submittedName>
        <fullName evidence="2">Uncharacterized protein</fullName>
    </submittedName>
</protein>
<keyword evidence="1" id="KW-0812">Transmembrane</keyword>
<keyword evidence="1" id="KW-0472">Membrane</keyword>
<accession>A0A1A9Z2K0</accession>
<feature type="transmembrane region" description="Helical" evidence="1">
    <location>
        <begin position="36"/>
        <end position="61"/>
    </location>
</feature>
<evidence type="ECO:0000313" key="2">
    <source>
        <dbReference type="EnsemblMetazoa" id="GPAI001784-PA"/>
    </source>
</evidence>
<sequence length="148" mass="16668">MSREEVKDRILYGYYLEQLYATATGRIDRLFSVLTLIFGSAIVLKANPFVFGVLIVIISAVQSTYQFGKQSAGAAKQSFEYLRLFTNEAQCNDADLKARLIELESTDNNIWSCLKPIALRKTQIKIGLPVENQEKLSRLSTLLRLLCG</sequence>
<keyword evidence="1" id="KW-1133">Transmembrane helix</keyword>
<reference evidence="2" key="2">
    <citation type="submission" date="2020-05" db="UniProtKB">
        <authorList>
            <consortium name="EnsemblMetazoa"/>
        </authorList>
    </citation>
    <scope>IDENTIFICATION</scope>
    <source>
        <strain evidence="2">IAEA</strain>
    </source>
</reference>
<evidence type="ECO:0000313" key="3">
    <source>
        <dbReference type="Proteomes" id="UP000092445"/>
    </source>
</evidence>
<proteinExistence type="predicted"/>
<keyword evidence="3" id="KW-1185">Reference proteome</keyword>
<dbReference type="Proteomes" id="UP000092445">
    <property type="component" value="Unassembled WGS sequence"/>
</dbReference>
<evidence type="ECO:0000256" key="1">
    <source>
        <dbReference type="SAM" id="Phobius"/>
    </source>
</evidence>
<dbReference type="AlphaFoldDB" id="A0A1A9Z2K0"/>